<organism evidence="6 7">
    <name type="scientific">Bacillus changyiensis</name>
    <dbReference type="NCBI Taxonomy" id="3004103"/>
    <lineage>
        <taxon>Bacteria</taxon>
        <taxon>Bacillati</taxon>
        <taxon>Bacillota</taxon>
        <taxon>Bacilli</taxon>
        <taxon>Bacillales</taxon>
        <taxon>Bacillaceae</taxon>
        <taxon>Bacillus</taxon>
    </lineage>
</organism>
<gene>
    <name evidence="6" type="ORF">PJ311_09345</name>
</gene>
<accession>A0ABT4X3D7</accession>
<keyword evidence="2" id="KW-0238">DNA-binding</keyword>
<keyword evidence="4" id="KW-0175">Coiled coil</keyword>
<evidence type="ECO:0000256" key="1">
    <source>
        <dbReference type="ARBA" id="ARBA00023015"/>
    </source>
</evidence>
<dbReference type="InterPro" id="IPR009061">
    <property type="entry name" value="DNA-bd_dom_put_sf"/>
</dbReference>
<dbReference type="InterPro" id="IPR047057">
    <property type="entry name" value="MerR_fam"/>
</dbReference>
<dbReference type="EMBL" id="JAQKAB010000005">
    <property type="protein sequence ID" value="MDA7026810.1"/>
    <property type="molecule type" value="Genomic_DNA"/>
</dbReference>
<evidence type="ECO:0000259" key="5">
    <source>
        <dbReference type="PROSITE" id="PS50937"/>
    </source>
</evidence>
<proteinExistence type="predicted"/>
<feature type="domain" description="HTH merR-type" evidence="5">
    <location>
        <begin position="128"/>
        <end position="192"/>
    </location>
</feature>
<dbReference type="PANTHER" id="PTHR30204:SF94">
    <property type="entry name" value="HEAVY METAL-DEPENDENT TRANSCRIPTIONAL REGULATOR HI_0293-RELATED"/>
    <property type="match status" value="1"/>
</dbReference>
<dbReference type="Pfam" id="PF00376">
    <property type="entry name" value="MerR"/>
    <property type="match status" value="1"/>
</dbReference>
<dbReference type="PANTHER" id="PTHR30204">
    <property type="entry name" value="REDOX-CYCLING DRUG-SENSING TRANSCRIPTIONAL ACTIVATOR SOXR"/>
    <property type="match status" value="1"/>
</dbReference>
<keyword evidence="3" id="KW-0804">Transcription</keyword>
<name>A0ABT4X3D7_9BACI</name>
<dbReference type="PROSITE" id="PS50937">
    <property type="entry name" value="HTH_MERR_2"/>
    <property type="match status" value="2"/>
</dbReference>
<protein>
    <submittedName>
        <fullName evidence="6">MerR family transcriptional regulator</fullName>
    </submittedName>
</protein>
<reference evidence="6 7" key="1">
    <citation type="submission" date="2023-01" db="EMBL/GenBank/DDBJ databases">
        <title>Bacillus changyiensis sp. nov., isolated from a coastal deposit.</title>
        <authorList>
            <person name="Xiao G."/>
            <person name="Lai Q."/>
            <person name="Hu Z."/>
            <person name="Shao Z."/>
        </authorList>
    </citation>
    <scope>NUCLEOTIDE SEQUENCE [LARGE SCALE GENOMIC DNA]</scope>
    <source>
        <strain evidence="6 7">CLL-7-23</strain>
    </source>
</reference>
<keyword evidence="1" id="KW-0805">Transcription regulation</keyword>
<dbReference type="Gene3D" id="1.10.1660.10">
    <property type="match status" value="2"/>
</dbReference>
<dbReference type="InterPro" id="IPR000551">
    <property type="entry name" value="MerR-type_HTH_dom"/>
</dbReference>
<sequence>MKSYKTAQIARIIGVHPNTVRLYEDLGLIAKPERQGNGYRIFTDLHLEQLKLARLAFQVEVLQNGLRKKIINMVKTAASNDYDKALQLTQEYRLQLQEERNHAEEAIDIVKRLLDGESTINKLSMKRKEVSEYLHISMDTLRNWEMNGLLSVKRKENGYRIYSDKDIRQLKIIRSLRCANYSLESILRMLNALSSNPNANLKEVLHTPTRNEEIISVCDKLIDSLNKAENNAQIMMIQLQNMKNRF</sequence>
<keyword evidence="7" id="KW-1185">Reference proteome</keyword>
<evidence type="ECO:0000256" key="3">
    <source>
        <dbReference type="ARBA" id="ARBA00023163"/>
    </source>
</evidence>
<dbReference type="RefSeq" id="WP_271340661.1">
    <property type="nucleotide sequence ID" value="NZ_JAQKAB010000005.1"/>
</dbReference>
<dbReference type="CDD" id="cd00592">
    <property type="entry name" value="HTH_MerR-like"/>
    <property type="match status" value="1"/>
</dbReference>
<feature type="coiled-coil region" evidence="4">
    <location>
        <begin position="211"/>
        <end position="245"/>
    </location>
</feature>
<evidence type="ECO:0000256" key="4">
    <source>
        <dbReference type="SAM" id="Coils"/>
    </source>
</evidence>
<feature type="domain" description="HTH merR-type" evidence="5">
    <location>
        <begin position="3"/>
        <end position="60"/>
    </location>
</feature>
<dbReference type="Pfam" id="PF13411">
    <property type="entry name" value="MerR_1"/>
    <property type="match status" value="1"/>
</dbReference>
<comment type="caution">
    <text evidence="6">The sequence shown here is derived from an EMBL/GenBank/DDBJ whole genome shotgun (WGS) entry which is preliminary data.</text>
</comment>
<dbReference type="SMART" id="SM00422">
    <property type="entry name" value="HTH_MERR"/>
    <property type="match status" value="2"/>
</dbReference>
<dbReference type="Proteomes" id="UP001211894">
    <property type="component" value="Unassembled WGS sequence"/>
</dbReference>
<evidence type="ECO:0000256" key="2">
    <source>
        <dbReference type="ARBA" id="ARBA00023125"/>
    </source>
</evidence>
<evidence type="ECO:0000313" key="6">
    <source>
        <dbReference type="EMBL" id="MDA7026810.1"/>
    </source>
</evidence>
<dbReference type="SUPFAM" id="SSF46955">
    <property type="entry name" value="Putative DNA-binding domain"/>
    <property type="match status" value="2"/>
</dbReference>
<dbReference type="PROSITE" id="PS00552">
    <property type="entry name" value="HTH_MERR_1"/>
    <property type="match status" value="1"/>
</dbReference>
<evidence type="ECO:0000313" key="7">
    <source>
        <dbReference type="Proteomes" id="UP001211894"/>
    </source>
</evidence>